<evidence type="ECO:0000259" key="12">
    <source>
        <dbReference type="PROSITE" id="PS50846"/>
    </source>
</evidence>
<dbReference type="InterPro" id="IPR036412">
    <property type="entry name" value="HAD-like_sf"/>
</dbReference>
<dbReference type="InterPro" id="IPR023299">
    <property type="entry name" value="ATPase_P-typ_cyto_dom_N"/>
</dbReference>
<evidence type="ECO:0000256" key="3">
    <source>
        <dbReference type="ARBA" id="ARBA00022475"/>
    </source>
</evidence>
<dbReference type="InterPro" id="IPR001757">
    <property type="entry name" value="P_typ_ATPase"/>
</dbReference>
<feature type="transmembrane region" description="Helical" evidence="11">
    <location>
        <begin position="761"/>
        <end position="780"/>
    </location>
</feature>
<feature type="domain" description="HMA" evidence="12">
    <location>
        <begin position="1"/>
        <end position="65"/>
    </location>
</feature>
<dbReference type="SFLD" id="SFLDS00003">
    <property type="entry name" value="Haloacid_Dehalogenase"/>
    <property type="match status" value="1"/>
</dbReference>
<evidence type="ECO:0000256" key="11">
    <source>
        <dbReference type="SAM" id="Phobius"/>
    </source>
</evidence>
<dbReference type="EMBL" id="DSLA01000138">
    <property type="protein sequence ID" value="HEH36152.1"/>
    <property type="molecule type" value="Genomic_DNA"/>
</dbReference>
<feature type="domain" description="HMA" evidence="12">
    <location>
        <begin position="69"/>
        <end position="133"/>
    </location>
</feature>
<evidence type="ECO:0000256" key="7">
    <source>
        <dbReference type="ARBA" id="ARBA00022840"/>
    </source>
</evidence>
<dbReference type="InterPro" id="IPR008250">
    <property type="entry name" value="ATPase_P-typ_transduc_dom_A_sf"/>
</dbReference>
<dbReference type="CDD" id="cd02094">
    <property type="entry name" value="P-type_ATPase_Cu-like"/>
    <property type="match status" value="1"/>
</dbReference>
<dbReference type="Pfam" id="PF00702">
    <property type="entry name" value="Hydrolase"/>
    <property type="match status" value="1"/>
</dbReference>
<dbReference type="GO" id="GO:0005886">
    <property type="term" value="C:plasma membrane"/>
    <property type="evidence" value="ECO:0007669"/>
    <property type="project" value="UniProtKB-SubCell"/>
</dbReference>
<feature type="transmembrane region" description="Helical" evidence="11">
    <location>
        <begin position="391"/>
        <end position="412"/>
    </location>
</feature>
<keyword evidence="6" id="KW-0547">Nucleotide-binding</keyword>
<keyword evidence="7" id="KW-0067">ATP-binding</keyword>
<keyword evidence="9 11" id="KW-1133">Transmembrane helix</keyword>
<comment type="caution">
    <text evidence="13">The sequence shown here is derived from an EMBL/GenBank/DDBJ whole genome shotgun (WGS) entry which is preliminary data.</text>
</comment>
<keyword evidence="4 11" id="KW-0812">Transmembrane</keyword>
<evidence type="ECO:0000256" key="6">
    <source>
        <dbReference type="ARBA" id="ARBA00022741"/>
    </source>
</evidence>
<accession>A0A7J2TM89</accession>
<evidence type="ECO:0000313" key="13">
    <source>
        <dbReference type="EMBL" id="HEH36152.1"/>
    </source>
</evidence>
<dbReference type="PROSITE" id="PS50846">
    <property type="entry name" value="HMA_2"/>
    <property type="match status" value="2"/>
</dbReference>
<dbReference type="PANTHER" id="PTHR43520">
    <property type="entry name" value="ATP7, ISOFORM B"/>
    <property type="match status" value="1"/>
</dbReference>
<feature type="transmembrane region" description="Helical" evidence="11">
    <location>
        <begin position="731"/>
        <end position="755"/>
    </location>
</feature>
<feature type="transmembrane region" description="Helical" evidence="11">
    <location>
        <begin position="213"/>
        <end position="234"/>
    </location>
</feature>
<feature type="transmembrane region" description="Helical" evidence="11">
    <location>
        <begin position="418"/>
        <end position="440"/>
    </location>
</feature>
<evidence type="ECO:0000256" key="5">
    <source>
        <dbReference type="ARBA" id="ARBA00022723"/>
    </source>
</evidence>
<dbReference type="GO" id="GO:0043682">
    <property type="term" value="F:P-type divalent copper transporter activity"/>
    <property type="evidence" value="ECO:0007669"/>
    <property type="project" value="TreeGrafter"/>
</dbReference>
<evidence type="ECO:0000256" key="10">
    <source>
        <dbReference type="ARBA" id="ARBA00023136"/>
    </source>
</evidence>
<name>A0A7J2TM89_ARCFL</name>
<comment type="subcellular location">
    <subcellularLocation>
        <location evidence="1">Cell membrane</location>
        <topology evidence="1">Multi-pass membrane protein</topology>
    </subcellularLocation>
</comment>
<dbReference type="InterPro" id="IPR044492">
    <property type="entry name" value="P_typ_ATPase_HD_dom"/>
</dbReference>
<dbReference type="SUPFAM" id="SSF55008">
    <property type="entry name" value="HMA, heavy metal-associated domain"/>
    <property type="match status" value="2"/>
</dbReference>
<keyword evidence="3" id="KW-1003">Cell membrane</keyword>
<dbReference type="Pfam" id="PF00122">
    <property type="entry name" value="E1-E2_ATPase"/>
    <property type="match status" value="1"/>
</dbReference>
<dbReference type="SUPFAM" id="SSF81653">
    <property type="entry name" value="Calcium ATPase, transduction domain A"/>
    <property type="match status" value="1"/>
</dbReference>
<dbReference type="InterPro" id="IPR036163">
    <property type="entry name" value="HMA_dom_sf"/>
</dbReference>
<evidence type="ECO:0000256" key="4">
    <source>
        <dbReference type="ARBA" id="ARBA00022692"/>
    </source>
</evidence>
<feature type="transmembrane region" description="Helical" evidence="11">
    <location>
        <begin position="158"/>
        <end position="174"/>
    </location>
</feature>
<dbReference type="PROSITE" id="PS00154">
    <property type="entry name" value="ATPASE_E1_E2"/>
    <property type="match status" value="1"/>
</dbReference>
<keyword evidence="8" id="KW-1278">Translocase</keyword>
<evidence type="ECO:0000256" key="8">
    <source>
        <dbReference type="ARBA" id="ARBA00022967"/>
    </source>
</evidence>
<evidence type="ECO:0000256" key="2">
    <source>
        <dbReference type="ARBA" id="ARBA00006024"/>
    </source>
</evidence>
<evidence type="ECO:0000256" key="9">
    <source>
        <dbReference type="ARBA" id="ARBA00022989"/>
    </source>
</evidence>
<dbReference type="InterPro" id="IPR059000">
    <property type="entry name" value="ATPase_P-type_domA"/>
</dbReference>
<dbReference type="InterPro" id="IPR023298">
    <property type="entry name" value="ATPase_P-typ_TM_dom_sf"/>
</dbReference>
<dbReference type="PANTHER" id="PTHR43520:SF8">
    <property type="entry name" value="P-TYPE CU(+) TRANSPORTER"/>
    <property type="match status" value="1"/>
</dbReference>
<keyword evidence="10 11" id="KW-0472">Membrane</keyword>
<dbReference type="NCBIfam" id="TIGR01511">
    <property type="entry name" value="ATPase-IB1_Cu"/>
    <property type="match status" value="1"/>
</dbReference>
<reference evidence="13" key="1">
    <citation type="journal article" date="2020" name="mSystems">
        <title>Genome- and Community-Level Interaction Insights into Carbon Utilization and Element Cycling Functions of Hydrothermarchaeota in Hydrothermal Sediment.</title>
        <authorList>
            <person name="Zhou Z."/>
            <person name="Liu Y."/>
            <person name="Xu W."/>
            <person name="Pan J."/>
            <person name="Luo Z.H."/>
            <person name="Li M."/>
        </authorList>
    </citation>
    <scope>NUCLEOTIDE SEQUENCE [LARGE SCALE GENOMIC DNA]</scope>
    <source>
        <strain evidence="13">SpSt-26</strain>
    </source>
</reference>
<proteinExistence type="inferred from homology"/>
<dbReference type="CDD" id="cd00371">
    <property type="entry name" value="HMA"/>
    <property type="match status" value="2"/>
</dbReference>
<dbReference type="InterPro" id="IPR023214">
    <property type="entry name" value="HAD_sf"/>
</dbReference>
<keyword evidence="5" id="KW-0479">Metal-binding</keyword>
<feature type="transmembrane region" description="Helical" evidence="11">
    <location>
        <begin position="180"/>
        <end position="201"/>
    </location>
</feature>
<protein>
    <submittedName>
        <fullName evidence="13">Heavy metal translocating P-type ATPase</fullName>
    </submittedName>
</protein>
<dbReference type="SFLD" id="SFLDG00002">
    <property type="entry name" value="C1.7:_P-type_atpase_like"/>
    <property type="match status" value="1"/>
</dbReference>
<organism evidence="13">
    <name type="scientific">Archaeoglobus fulgidus</name>
    <dbReference type="NCBI Taxonomy" id="2234"/>
    <lineage>
        <taxon>Archaea</taxon>
        <taxon>Methanobacteriati</taxon>
        <taxon>Methanobacteriota</taxon>
        <taxon>Archaeoglobi</taxon>
        <taxon>Archaeoglobales</taxon>
        <taxon>Archaeoglobaceae</taxon>
        <taxon>Archaeoglobus</taxon>
    </lineage>
</organism>
<dbReference type="NCBIfam" id="TIGR01525">
    <property type="entry name" value="ATPase-IB_hvy"/>
    <property type="match status" value="1"/>
</dbReference>
<dbReference type="InterPro" id="IPR018303">
    <property type="entry name" value="ATPase_P-typ_P_site"/>
</dbReference>
<dbReference type="PRINTS" id="PR00943">
    <property type="entry name" value="CUATPASE"/>
</dbReference>
<dbReference type="SUPFAM" id="SSF81665">
    <property type="entry name" value="Calcium ATPase, transmembrane domain M"/>
    <property type="match status" value="1"/>
</dbReference>
<dbReference type="NCBIfam" id="TIGR01494">
    <property type="entry name" value="ATPase_P-type"/>
    <property type="match status" value="1"/>
</dbReference>
<dbReference type="GO" id="GO:0005524">
    <property type="term" value="F:ATP binding"/>
    <property type="evidence" value="ECO:0007669"/>
    <property type="project" value="UniProtKB-KW"/>
</dbReference>
<dbReference type="Pfam" id="PF00403">
    <property type="entry name" value="HMA"/>
    <property type="match status" value="2"/>
</dbReference>
<dbReference type="SUPFAM" id="SSF56784">
    <property type="entry name" value="HAD-like"/>
    <property type="match status" value="1"/>
</dbReference>
<dbReference type="Gene3D" id="2.70.150.10">
    <property type="entry name" value="Calcium-transporting ATPase, cytoplasmic transduction domain A"/>
    <property type="match status" value="1"/>
</dbReference>
<dbReference type="GO" id="GO:0016887">
    <property type="term" value="F:ATP hydrolysis activity"/>
    <property type="evidence" value="ECO:0007669"/>
    <property type="project" value="InterPro"/>
</dbReference>
<dbReference type="FunFam" id="3.30.70.100:FF:000001">
    <property type="entry name" value="ATPase copper transporting beta"/>
    <property type="match status" value="1"/>
</dbReference>
<feature type="transmembrane region" description="Helical" evidence="11">
    <location>
        <begin position="240"/>
        <end position="257"/>
    </location>
</feature>
<dbReference type="SFLD" id="SFLDF00027">
    <property type="entry name" value="p-type_atpase"/>
    <property type="match status" value="1"/>
</dbReference>
<dbReference type="AlphaFoldDB" id="A0A7J2TM89"/>
<dbReference type="Gene3D" id="3.30.70.100">
    <property type="match status" value="2"/>
</dbReference>
<sequence length="786" mass="86398">MRISLQIKGISCASCAKTIEDSLRKMGVKNVSFSPSGLLNLEFDESNVSLSEIVRRVEELGYEVLRQKNEILLDIEGMSCSACIKVIERKLNSVPGIIEREVAIGKARVVYDPLRVSKEEILRAIESAGYRAKERMEKEFSLEKEEAKRRLSVLRRRLVFSLSCGILTMLTMPFEQVDFLHFLLATLTILYAGRGIFSKAFSSLRSKNLTMEVMYSLGISSAYLSSVLATLGLLEENLKFYEASIFLTAFLLLGKFLEERANQRTWDAVRKILALKPKKATVLRDGEEIEVSIDEIRVGDQIIVKPGERIAVDGVVVDGESYVDESAITGEQLPKFKKIGDRVFGGTVNLTSVLKLKAEKIGKEMLVSQIARMVEEAQLSKPKIQSLAEKVVSAFIPAVLSIALASFVFWLFLGKPLFFAFAVLLSVLAVACPCALGLAIPAAITVGIGKGAEIGILIKNASALENIRKATVILFDKTGTLTTGKLEVAEVRSFGISEDELISISASLEKFSNHPLGEAIVRKAYELGLKLKEVEDFELIPGKGIEGKLDLGKVFVGSKSFIIEKGIEIPEEVSREIARFEDEGKSAVLVAVNFKVCGIIGISDKIREDARFVIEEIKRRLKVIMVTGDSRKIAKSISDSFGIEFEAEVLPSEKASVVKKLQDRGEIVAFVGDGINDAPALAQANVGIAVFNASDIAVESGDVVLMRNDLKCILQLLKLSEKVMAKIKQNIFWAIFYNALLIPFSAGLSYALFGFLFRPEFSAFAMSFSSFSVVMNSLLLRNAKIA</sequence>
<dbReference type="GO" id="GO:0055070">
    <property type="term" value="P:copper ion homeostasis"/>
    <property type="evidence" value="ECO:0007669"/>
    <property type="project" value="TreeGrafter"/>
</dbReference>
<evidence type="ECO:0000256" key="1">
    <source>
        <dbReference type="ARBA" id="ARBA00004651"/>
    </source>
</evidence>
<dbReference type="Gene3D" id="3.40.50.1000">
    <property type="entry name" value="HAD superfamily/HAD-like"/>
    <property type="match status" value="1"/>
</dbReference>
<dbReference type="InterPro" id="IPR027256">
    <property type="entry name" value="P-typ_ATPase_IB"/>
</dbReference>
<dbReference type="GO" id="GO:0005507">
    <property type="term" value="F:copper ion binding"/>
    <property type="evidence" value="ECO:0007669"/>
    <property type="project" value="TreeGrafter"/>
</dbReference>
<dbReference type="FunFam" id="2.70.150.10:FF:000020">
    <property type="entry name" value="Copper-exporting P-type ATPase A"/>
    <property type="match status" value="1"/>
</dbReference>
<dbReference type="Gene3D" id="3.40.1110.10">
    <property type="entry name" value="Calcium-transporting ATPase, cytoplasmic domain N"/>
    <property type="match status" value="2"/>
</dbReference>
<comment type="similarity">
    <text evidence="2">Belongs to the cation transport ATPase (P-type) (TC 3.A.3) family. Type IB subfamily.</text>
</comment>
<gene>
    <name evidence="13" type="ORF">ENP88_08525</name>
</gene>
<dbReference type="InterPro" id="IPR006121">
    <property type="entry name" value="HMA_dom"/>
</dbReference>
<dbReference type="PRINTS" id="PR00119">
    <property type="entry name" value="CATATPASE"/>
</dbReference>